<reference evidence="6" key="2">
    <citation type="submission" date="2021-04" db="EMBL/GenBank/DDBJ databases">
        <authorList>
            <person name="Gilroy R."/>
        </authorList>
    </citation>
    <scope>NUCLEOTIDE SEQUENCE</scope>
    <source>
        <strain evidence="6">1719</strain>
    </source>
</reference>
<evidence type="ECO:0000256" key="1">
    <source>
        <dbReference type="ARBA" id="ARBA00022763"/>
    </source>
</evidence>
<evidence type="ECO:0000256" key="2">
    <source>
        <dbReference type="ARBA" id="ARBA00023172"/>
    </source>
</evidence>
<keyword evidence="1 4" id="KW-0227">DNA damage</keyword>
<dbReference type="InterPro" id="IPR037278">
    <property type="entry name" value="ARFGAP/RecO"/>
</dbReference>
<reference evidence="6" key="1">
    <citation type="journal article" date="2021" name="PeerJ">
        <title>Extensive microbial diversity within the chicken gut microbiome revealed by metagenomics and culture.</title>
        <authorList>
            <person name="Gilroy R."/>
            <person name="Ravi A."/>
            <person name="Getino M."/>
            <person name="Pursley I."/>
            <person name="Horton D.L."/>
            <person name="Alikhan N.F."/>
            <person name="Baker D."/>
            <person name="Gharbi K."/>
            <person name="Hall N."/>
            <person name="Watson M."/>
            <person name="Adriaenssens E.M."/>
            <person name="Foster-Nyarko E."/>
            <person name="Jarju S."/>
            <person name="Secka A."/>
            <person name="Antonio M."/>
            <person name="Oren A."/>
            <person name="Chaudhuri R.R."/>
            <person name="La Ragione R."/>
            <person name="Hildebrand F."/>
            <person name="Pallen M.J."/>
        </authorList>
    </citation>
    <scope>NUCLEOTIDE SEQUENCE</scope>
    <source>
        <strain evidence="6">1719</strain>
    </source>
</reference>
<dbReference type="GO" id="GO:0043590">
    <property type="term" value="C:bacterial nucleoid"/>
    <property type="evidence" value="ECO:0007669"/>
    <property type="project" value="TreeGrafter"/>
</dbReference>
<evidence type="ECO:0000256" key="4">
    <source>
        <dbReference type="HAMAP-Rule" id="MF_00201"/>
    </source>
</evidence>
<dbReference type="InterPro" id="IPR003717">
    <property type="entry name" value="RecO"/>
</dbReference>
<dbReference type="EMBL" id="DXEZ01000113">
    <property type="protein sequence ID" value="HIX54170.1"/>
    <property type="molecule type" value="Genomic_DNA"/>
</dbReference>
<organism evidence="6 7">
    <name type="scientific">Candidatus Sphingobacterium stercoripullorum</name>
    <dbReference type="NCBI Taxonomy" id="2838759"/>
    <lineage>
        <taxon>Bacteria</taxon>
        <taxon>Pseudomonadati</taxon>
        <taxon>Bacteroidota</taxon>
        <taxon>Sphingobacteriia</taxon>
        <taxon>Sphingobacteriales</taxon>
        <taxon>Sphingobacteriaceae</taxon>
        <taxon>Sphingobacterium</taxon>
    </lineage>
</organism>
<dbReference type="NCBIfam" id="TIGR00613">
    <property type="entry name" value="reco"/>
    <property type="match status" value="1"/>
</dbReference>
<dbReference type="Gene3D" id="2.40.50.140">
    <property type="entry name" value="Nucleic acid-binding proteins"/>
    <property type="match status" value="1"/>
</dbReference>
<comment type="caution">
    <text evidence="6">The sequence shown here is derived from an EMBL/GenBank/DDBJ whole genome shotgun (WGS) entry which is preliminary data.</text>
</comment>
<feature type="domain" description="DNA replication/recombination mediator RecO N-terminal" evidence="5">
    <location>
        <begin position="1"/>
        <end position="78"/>
    </location>
</feature>
<evidence type="ECO:0000256" key="3">
    <source>
        <dbReference type="ARBA" id="ARBA00023204"/>
    </source>
</evidence>
<dbReference type="SUPFAM" id="SSF57863">
    <property type="entry name" value="ArfGap/RecO-like zinc finger"/>
    <property type="match status" value="1"/>
</dbReference>
<evidence type="ECO:0000313" key="7">
    <source>
        <dbReference type="Proteomes" id="UP000824156"/>
    </source>
</evidence>
<dbReference type="InterPro" id="IPR022572">
    <property type="entry name" value="DNA_rep/recomb_RecO_N"/>
</dbReference>
<dbReference type="SUPFAM" id="SSF50249">
    <property type="entry name" value="Nucleic acid-binding proteins"/>
    <property type="match status" value="1"/>
</dbReference>
<sequence length="240" mass="27848">MVHHTKGVVLKTTNYSDSSLIAHIFTERFGMQSYLVPGAKRPKSKLGVQLFQPLHLLDMQVYHKESNQLQRIKEARLDSPFQNIPFDIVKSCLCMFIAEILNKSLRHQATDPPLFHFVYDQIILLDKWEGPLANFHLMFLTKLLPYLGFAPEAVNTRANFFDMMEGLFVSHQPFHVHFIAASEATSFYQLLQLNVEDGLNLDIHKTNRKNLIRKVIEYYKIHIDGFGELRSLEILEEVFS</sequence>
<accession>A0A9D1W7Q9</accession>
<keyword evidence="2 4" id="KW-0233">DNA recombination</keyword>
<protein>
    <recommendedName>
        <fullName evidence="4">DNA repair protein RecO</fullName>
    </recommendedName>
    <alternativeName>
        <fullName evidence="4">Recombination protein O</fullName>
    </alternativeName>
</protein>
<dbReference type="Proteomes" id="UP000824156">
    <property type="component" value="Unassembled WGS sequence"/>
</dbReference>
<comment type="similarity">
    <text evidence="4">Belongs to the RecO family.</text>
</comment>
<dbReference type="Pfam" id="PF02565">
    <property type="entry name" value="RecO_C"/>
    <property type="match status" value="1"/>
</dbReference>
<dbReference type="PANTHER" id="PTHR33991:SF1">
    <property type="entry name" value="DNA REPAIR PROTEIN RECO"/>
    <property type="match status" value="1"/>
</dbReference>
<keyword evidence="3 4" id="KW-0234">DNA repair</keyword>
<dbReference type="AlphaFoldDB" id="A0A9D1W7Q9"/>
<dbReference type="InterPro" id="IPR012340">
    <property type="entry name" value="NA-bd_OB-fold"/>
</dbReference>
<gene>
    <name evidence="4 6" type="primary">recO</name>
    <name evidence="6" type="ORF">H9853_04035</name>
</gene>
<evidence type="ECO:0000313" key="6">
    <source>
        <dbReference type="EMBL" id="HIX54170.1"/>
    </source>
</evidence>
<dbReference type="HAMAP" id="MF_00201">
    <property type="entry name" value="RecO"/>
    <property type="match status" value="1"/>
</dbReference>
<dbReference type="GO" id="GO:0006302">
    <property type="term" value="P:double-strand break repair"/>
    <property type="evidence" value="ECO:0007669"/>
    <property type="project" value="TreeGrafter"/>
</dbReference>
<proteinExistence type="inferred from homology"/>
<dbReference type="GO" id="GO:0006310">
    <property type="term" value="P:DNA recombination"/>
    <property type="evidence" value="ECO:0007669"/>
    <property type="project" value="UniProtKB-UniRule"/>
</dbReference>
<comment type="function">
    <text evidence="4">Involved in DNA repair and RecF pathway recombination.</text>
</comment>
<dbReference type="Pfam" id="PF11967">
    <property type="entry name" value="RecO_N"/>
    <property type="match status" value="1"/>
</dbReference>
<evidence type="ECO:0000259" key="5">
    <source>
        <dbReference type="Pfam" id="PF11967"/>
    </source>
</evidence>
<name>A0A9D1W7Q9_9SPHI</name>
<dbReference type="PANTHER" id="PTHR33991">
    <property type="entry name" value="DNA REPAIR PROTEIN RECO"/>
    <property type="match status" value="1"/>
</dbReference>